<dbReference type="KEGG" id="mff:MFFC18_32790"/>
<keyword evidence="2" id="KW-1185">Reference proteome</keyword>
<proteinExistence type="predicted"/>
<evidence type="ECO:0008006" key="3">
    <source>
        <dbReference type="Google" id="ProtNLM"/>
    </source>
</evidence>
<dbReference type="STRING" id="980251.GCA_001642875_02795"/>
<name>A0A5B9PL24_9BACT</name>
<dbReference type="RefSeq" id="WP_075082128.1">
    <property type="nucleotide sequence ID" value="NZ_CP042912.1"/>
</dbReference>
<sequence>MSRTQDAAAVELPKLIVVVERHLRSELELMDKLDQLNQTVKETLEASGSKGLSPSQTDLLDQMAQDLSQTSAGLKARRTNVLLAVNSLHDGLPTLSIREFIQTLDSASGQRLENLRMKILDRLVEAHATLIGNQAVMFYSFDFYRKMVAGLFNSETDENQYSMTGQASGVKPGNLVRKAC</sequence>
<accession>A0A5B9PL24</accession>
<evidence type="ECO:0000313" key="2">
    <source>
        <dbReference type="Proteomes" id="UP000322214"/>
    </source>
</evidence>
<dbReference type="AlphaFoldDB" id="A0A5B9PL24"/>
<reference evidence="1 2" key="1">
    <citation type="submission" date="2019-08" db="EMBL/GenBank/DDBJ databases">
        <title>Deep-cultivation of Planctomycetes and their phenomic and genomic characterization uncovers novel biology.</title>
        <authorList>
            <person name="Wiegand S."/>
            <person name="Jogler M."/>
            <person name="Boedeker C."/>
            <person name="Pinto D."/>
            <person name="Vollmers J."/>
            <person name="Rivas-Marin E."/>
            <person name="Kohn T."/>
            <person name="Peeters S.H."/>
            <person name="Heuer A."/>
            <person name="Rast P."/>
            <person name="Oberbeckmann S."/>
            <person name="Bunk B."/>
            <person name="Jeske O."/>
            <person name="Meyerdierks A."/>
            <person name="Storesund J.E."/>
            <person name="Kallscheuer N."/>
            <person name="Luecker S."/>
            <person name="Lage O.M."/>
            <person name="Pohl T."/>
            <person name="Merkel B.J."/>
            <person name="Hornburger P."/>
            <person name="Mueller R.-W."/>
            <person name="Bruemmer F."/>
            <person name="Labrenz M."/>
            <person name="Spormann A.M."/>
            <person name="Op den Camp H."/>
            <person name="Overmann J."/>
            <person name="Amann R."/>
            <person name="Jetten M.S.M."/>
            <person name="Mascher T."/>
            <person name="Medema M.H."/>
            <person name="Devos D.P."/>
            <person name="Kaster A.-K."/>
            <person name="Ovreas L."/>
            <person name="Rohde M."/>
            <person name="Galperin M.Y."/>
            <person name="Jogler C."/>
        </authorList>
    </citation>
    <scope>NUCLEOTIDE SEQUENCE [LARGE SCALE GENOMIC DNA]</scope>
    <source>
        <strain evidence="1 2">FC18</strain>
    </source>
</reference>
<evidence type="ECO:0000313" key="1">
    <source>
        <dbReference type="EMBL" id="QEG23381.1"/>
    </source>
</evidence>
<organism evidence="1 2">
    <name type="scientific">Mariniblastus fucicola</name>
    <dbReference type="NCBI Taxonomy" id="980251"/>
    <lineage>
        <taxon>Bacteria</taxon>
        <taxon>Pseudomonadati</taxon>
        <taxon>Planctomycetota</taxon>
        <taxon>Planctomycetia</taxon>
        <taxon>Pirellulales</taxon>
        <taxon>Pirellulaceae</taxon>
        <taxon>Mariniblastus</taxon>
    </lineage>
</organism>
<dbReference type="EMBL" id="CP042912">
    <property type="protein sequence ID" value="QEG23381.1"/>
    <property type="molecule type" value="Genomic_DNA"/>
</dbReference>
<dbReference type="Proteomes" id="UP000322214">
    <property type="component" value="Chromosome"/>
</dbReference>
<gene>
    <name evidence="1" type="ORF">MFFC18_32790</name>
</gene>
<protein>
    <recommendedName>
        <fullName evidence="3">FlgN protein</fullName>
    </recommendedName>
</protein>